<dbReference type="Pfam" id="PF00392">
    <property type="entry name" value="GntR"/>
    <property type="match status" value="1"/>
</dbReference>
<dbReference type="PANTHER" id="PTHR44846">
    <property type="entry name" value="MANNOSYL-D-GLYCERATE TRANSPORT/METABOLISM SYSTEM REPRESSOR MNGR-RELATED"/>
    <property type="match status" value="1"/>
</dbReference>
<dbReference type="CDD" id="cd07377">
    <property type="entry name" value="WHTH_GntR"/>
    <property type="match status" value="1"/>
</dbReference>
<dbReference type="Gene3D" id="3.40.1410.10">
    <property type="entry name" value="Chorismate lyase-like"/>
    <property type="match status" value="1"/>
</dbReference>
<dbReference type="FunFam" id="1.10.10.10:FF:000079">
    <property type="entry name" value="GntR family transcriptional regulator"/>
    <property type="match status" value="1"/>
</dbReference>
<keyword evidence="3" id="KW-0804">Transcription</keyword>
<keyword evidence="2" id="KW-0238">DNA-binding</keyword>
<evidence type="ECO:0000256" key="3">
    <source>
        <dbReference type="ARBA" id="ARBA00023163"/>
    </source>
</evidence>
<dbReference type="Gene3D" id="1.10.10.10">
    <property type="entry name" value="Winged helix-like DNA-binding domain superfamily/Winged helix DNA-binding domain"/>
    <property type="match status" value="1"/>
</dbReference>
<keyword evidence="1" id="KW-0805">Transcription regulation</keyword>
<dbReference type="GO" id="GO:0003677">
    <property type="term" value="F:DNA binding"/>
    <property type="evidence" value="ECO:0007669"/>
    <property type="project" value="UniProtKB-KW"/>
</dbReference>
<feature type="domain" description="HTH gntR-type" evidence="4">
    <location>
        <begin position="10"/>
        <end position="78"/>
    </location>
</feature>
<dbReference type="PRINTS" id="PR00035">
    <property type="entry name" value="HTHGNTR"/>
</dbReference>
<dbReference type="GO" id="GO:0003700">
    <property type="term" value="F:DNA-binding transcription factor activity"/>
    <property type="evidence" value="ECO:0007669"/>
    <property type="project" value="InterPro"/>
</dbReference>
<organism evidence="5 6">
    <name type="scientific">Eubacterium maltosivorans</name>
    <dbReference type="NCBI Taxonomy" id="2041044"/>
    <lineage>
        <taxon>Bacteria</taxon>
        <taxon>Bacillati</taxon>
        <taxon>Bacillota</taxon>
        <taxon>Clostridia</taxon>
        <taxon>Eubacteriales</taxon>
        <taxon>Eubacteriaceae</taxon>
        <taxon>Eubacterium</taxon>
    </lineage>
</organism>
<dbReference type="PANTHER" id="PTHR44846:SF1">
    <property type="entry name" value="MANNOSYL-D-GLYCERATE TRANSPORT_METABOLISM SYSTEM REPRESSOR MNGR-RELATED"/>
    <property type="match status" value="1"/>
</dbReference>
<dbReference type="PROSITE" id="PS50949">
    <property type="entry name" value="HTH_GNTR"/>
    <property type="match status" value="1"/>
</dbReference>
<name>A0A4P9C843_EUBML</name>
<evidence type="ECO:0000259" key="4">
    <source>
        <dbReference type="PROSITE" id="PS50949"/>
    </source>
</evidence>
<protein>
    <submittedName>
        <fullName evidence="5">GntR family transcriptional regulator</fullName>
    </submittedName>
</protein>
<gene>
    <name evidence="5" type="ORF">CPZ25_010025</name>
</gene>
<keyword evidence="6" id="KW-1185">Reference proteome</keyword>
<dbReference type="RefSeq" id="WP_013382171.1">
    <property type="nucleotide sequence ID" value="NZ_CABJDW020000001.1"/>
</dbReference>
<dbReference type="SUPFAM" id="SSF46785">
    <property type="entry name" value="Winged helix' DNA-binding domain"/>
    <property type="match status" value="1"/>
</dbReference>
<evidence type="ECO:0000313" key="5">
    <source>
        <dbReference type="EMBL" id="QCT71647.1"/>
    </source>
</evidence>
<evidence type="ECO:0000256" key="2">
    <source>
        <dbReference type="ARBA" id="ARBA00023125"/>
    </source>
</evidence>
<sequence length="244" mass="28315">MNSIERNNPKPLYVQLEELIRNNIDTGIWKPQTAIPSESELSKEYDLSRMTIRTACQNLVQEGVLYRVPGKGTFVSEPKIMTESLAYMGFREQLERMGYETTTKLLDSAIIQASGSVSRKLRIPEAAPVMLIERMRYLKGRPISLHYSYIPVQLCEGIEKHDLVDEQLCIILEKEYQLLPTRIQETLESVKASKKESQLFRVEESYPLLILEDILFAQDDTPYEYSKVVFRGDKIKLKYEFHNL</sequence>
<dbReference type="Pfam" id="PF07702">
    <property type="entry name" value="UTRA"/>
    <property type="match status" value="1"/>
</dbReference>
<dbReference type="InterPro" id="IPR000524">
    <property type="entry name" value="Tscrpt_reg_HTH_GntR"/>
</dbReference>
<evidence type="ECO:0000313" key="6">
    <source>
        <dbReference type="Proteomes" id="UP000218387"/>
    </source>
</evidence>
<dbReference type="GO" id="GO:0045892">
    <property type="term" value="P:negative regulation of DNA-templated transcription"/>
    <property type="evidence" value="ECO:0007669"/>
    <property type="project" value="TreeGrafter"/>
</dbReference>
<dbReference type="SUPFAM" id="SSF64288">
    <property type="entry name" value="Chorismate lyase-like"/>
    <property type="match status" value="1"/>
</dbReference>
<dbReference type="KEGG" id="emt:CPZ25_010025"/>
<dbReference type="InterPro" id="IPR011663">
    <property type="entry name" value="UTRA"/>
</dbReference>
<proteinExistence type="predicted"/>
<dbReference type="SMART" id="SM00866">
    <property type="entry name" value="UTRA"/>
    <property type="match status" value="1"/>
</dbReference>
<dbReference type="InterPro" id="IPR050679">
    <property type="entry name" value="Bact_HTH_transcr_reg"/>
</dbReference>
<dbReference type="SMART" id="SM00345">
    <property type="entry name" value="HTH_GNTR"/>
    <property type="match status" value="1"/>
</dbReference>
<evidence type="ECO:0000256" key="1">
    <source>
        <dbReference type="ARBA" id="ARBA00023015"/>
    </source>
</evidence>
<accession>A0A4P9C843</accession>
<dbReference type="InterPro" id="IPR036390">
    <property type="entry name" value="WH_DNA-bd_sf"/>
</dbReference>
<dbReference type="GeneID" id="68364796"/>
<reference evidence="5 6" key="1">
    <citation type="submission" date="2018-05" db="EMBL/GenBank/DDBJ databases">
        <title>Genome comparison of Eubacterium sp.</title>
        <authorList>
            <person name="Feng Y."/>
            <person name="Sanchez-Andrea I."/>
            <person name="Stams A.J.M."/>
            <person name="De Vos W.M."/>
        </authorList>
    </citation>
    <scope>NUCLEOTIDE SEQUENCE [LARGE SCALE GENOMIC DNA]</scope>
    <source>
        <strain evidence="5 6">YI</strain>
    </source>
</reference>
<dbReference type="InterPro" id="IPR036388">
    <property type="entry name" value="WH-like_DNA-bd_sf"/>
</dbReference>
<dbReference type="AlphaFoldDB" id="A0A4P9C843"/>
<dbReference type="EMBL" id="CP029487">
    <property type="protein sequence ID" value="QCT71647.1"/>
    <property type="molecule type" value="Genomic_DNA"/>
</dbReference>
<dbReference type="Proteomes" id="UP000218387">
    <property type="component" value="Chromosome"/>
</dbReference>
<dbReference type="InterPro" id="IPR028978">
    <property type="entry name" value="Chorismate_lyase_/UTRA_dom_sf"/>
</dbReference>